<gene>
    <name evidence="2" type="ORF">HK097_008957</name>
</gene>
<evidence type="ECO:0000256" key="1">
    <source>
        <dbReference type="SAM" id="SignalP"/>
    </source>
</evidence>
<evidence type="ECO:0000313" key="3">
    <source>
        <dbReference type="Proteomes" id="UP001212841"/>
    </source>
</evidence>
<protein>
    <submittedName>
        <fullName evidence="2">Uncharacterized protein</fullName>
    </submittedName>
</protein>
<feature type="chain" id="PRO_5042000458" evidence="1">
    <location>
        <begin position="18"/>
        <end position="576"/>
    </location>
</feature>
<organism evidence="2 3">
    <name type="scientific">Rhizophlyctis rosea</name>
    <dbReference type="NCBI Taxonomy" id="64517"/>
    <lineage>
        <taxon>Eukaryota</taxon>
        <taxon>Fungi</taxon>
        <taxon>Fungi incertae sedis</taxon>
        <taxon>Chytridiomycota</taxon>
        <taxon>Chytridiomycota incertae sedis</taxon>
        <taxon>Chytridiomycetes</taxon>
        <taxon>Rhizophlyctidales</taxon>
        <taxon>Rhizophlyctidaceae</taxon>
        <taxon>Rhizophlyctis</taxon>
    </lineage>
</organism>
<reference evidence="2" key="1">
    <citation type="submission" date="2020-05" db="EMBL/GenBank/DDBJ databases">
        <title>Phylogenomic resolution of chytrid fungi.</title>
        <authorList>
            <person name="Stajich J.E."/>
            <person name="Amses K."/>
            <person name="Simmons R."/>
            <person name="Seto K."/>
            <person name="Myers J."/>
            <person name="Bonds A."/>
            <person name="Quandt C.A."/>
            <person name="Barry K."/>
            <person name="Liu P."/>
            <person name="Grigoriev I."/>
            <person name="Longcore J.E."/>
            <person name="James T.Y."/>
        </authorList>
    </citation>
    <scope>NUCLEOTIDE SEQUENCE</scope>
    <source>
        <strain evidence="2">JEL0318</strain>
    </source>
</reference>
<name>A0AAD5SIM8_9FUNG</name>
<dbReference type="AlphaFoldDB" id="A0AAD5SIM8"/>
<proteinExistence type="predicted"/>
<accession>A0AAD5SIM8</accession>
<keyword evidence="1" id="KW-0732">Signal</keyword>
<sequence length="576" mass="64151">MRSQLALQLLLPVSIWGFDTGPHNDMTRNVLENFGYSKSAQDVISVANWFTDVYAFAPNFGNKVGVLPNHILPLEEMHCNNLYNIVYGVNYASQHVLNTRNAVRDAASRGDTLAFMALMGTSVHLYQDFYAHSNWAELQLTHDCDCYLVDRTLFSHLKVANGSLDAMLDANPQLNAYTTYQWKGPEDPYFNIFPGTLQHGDYCNGINHDSAVRPNFEEAYAWAYGATTEWIANVERWAREVNPNIVENAKAWQPADDTQRTQLQDNQNHAFEVSYSTTAWIFGEDNGHWKGSGSGDLTTFAASTAKFSSSNTFLTNLYTGSNPVWYLLSEPSPYRFLNDSRDPQSGDVLPDQQTISQATSYFTPLSSLPSNYTDVKAIVLRTTEFNISSSYEGLISRPNPYAVVEFDGWRTREAPMHGQRYLKPWWTSIRFYPSSARGVNIVYTLMDTAASNSQGKQINITSGEGKLRFTLNTEDNTLTGGVTGVHNTTDSIATVTAPDGTSLKFFVDTRQFICSNSMDANELRVSFCKNTAYGELGVFSDCEGSRQVWDHSAAVRAGVRVGMLVLVGLVGLVLIV</sequence>
<evidence type="ECO:0000313" key="2">
    <source>
        <dbReference type="EMBL" id="KAJ3055854.1"/>
    </source>
</evidence>
<feature type="signal peptide" evidence="1">
    <location>
        <begin position="1"/>
        <end position="17"/>
    </location>
</feature>
<dbReference type="EMBL" id="JADGJD010000056">
    <property type="protein sequence ID" value="KAJ3055854.1"/>
    <property type="molecule type" value="Genomic_DNA"/>
</dbReference>
<comment type="caution">
    <text evidence="2">The sequence shown here is derived from an EMBL/GenBank/DDBJ whole genome shotgun (WGS) entry which is preliminary data.</text>
</comment>
<keyword evidence="3" id="KW-1185">Reference proteome</keyword>
<dbReference type="Proteomes" id="UP001212841">
    <property type="component" value="Unassembled WGS sequence"/>
</dbReference>